<accession>A0ABT9WHH8</accession>
<proteinExistence type="predicted"/>
<dbReference type="RefSeq" id="WP_307219072.1">
    <property type="nucleotide sequence ID" value="NZ_JAUSTI010000013.1"/>
</dbReference>
<reference evidence="1 2" key="1">
    <citation type="submission" date="2023-07" db="EMBL/GenBank/DDBJ databases">
        <title>Sorghum-associated microbial communities from plants grown in Nebraska, USA.</title>
        <authorList>
            <person name="Schachtman D."/>
        </authorList>
    </citation>
    <scope>NUCLEOTIDE SEQUENCE [LARGE SCALE GENOMIC DNA]</scope>
    <source>
        <strain evidence="1 2">DS1314</strain>
    </source>
</reference>
<name>A0ABT9WHH8_9BACL</name>
<organism evidence="1 2">
    <name type="scientific">Paenibacillus tundrae</name>
    <dbReference type="NCBI Taxonomy" id="528187"/>
    <lineage>
        <taxon>Bacteria</taxon>
        <taxon>Bacillati</taxon>
        <taxon>Bacillota</taxon>
        <taxon>Bacilli</taxon>
        <taxon>Bacillales</taxon>
        <taxon>Paenibacillaceae</taxon>
        <taxon>Paenibacillus</taxon>
    </lineage>
</organism>
<protein>
    <submittedName>
        <fullName evidence="1">Uncharacterized protein</fullName>
    </submittedName>
</protein>
<dbReference type="EMBL" id="JAUSTI010000013">
    <property type="protein sequence ID" value="MDQ0172706.1"/>
    <property type="molecule type" value="Genomic_DNA"/>
</dbReference>
<evidence type="ECO:0000313" key="2">
    <source>
        <dbReference type="Proteomes" id="UP001233836"/>
    </source>
</evidence>
<comment type="caution">
    <text evidence="1">The sequence shown here is derived from an EMBL/GenBank/DDBJ whole genome shotgun (WGS) entry which is preliminary data.</text>
</comment>
<keyword evidence="2" id="KW-1185">Reference proteome</keyword>
<gene>
    <name evidence="1" type="ORF">J2T19_004196</name>
</gene>
<evidence type="ECO:0000313" key="1">
    <source>
        <dbReference type="EMBL" id="MDQ0172706.1"/>
    </source>
</evidence>
<dbReference type="Proteomes" id="UP001233836">
    <property type="component" value="Unassembled WGS sequence"/>
</dbReference>
<sequence length="71" mass="7874">MLIDSGNEVAVKFHDLYEPLILLIEKGGTIRRQHGEIITGGYAFPLATAEYMSKQEPIDISDAGLRAWANQ</sequence>